<sequence length="1320" mass="151408">MSGAVSECCCWSSVLALFPQPFLPDFNVFMIWKNHLGSCSSKHIYIIYSSFSRVKSLCSLKSCLLAIMSSSSPVNHSVTEARSLHNGECELLQKSSESESDAVLVLRWRLLQAKKENLDLTIQHNQEVSNYEKQIIKLRSEFERGEAIRQSLEYELAVTRKGAHLKMCTAEEELSDAKNKLVELQVFNENLQQKVTETEKTFHNAQQKWEEEQQRLTRAKDDISRIYNNEYVFLLKERNEVEAILLELNNELRNTRKKLRDVEVEHSSCNEVLRCQANELKCSTEREKKLKKELEAAAARAKKLEENIEAERAAHLASNFTSEIIQLRIRELEEAVHVEEDRREEALSDLEMIKKEFKRLESAYEMEKRNAQENLEKLNVLERECFSSNNQMKEVIEEKEKVIIDLSARLRNAEESCRELQSELAMAKKHQVYLTETYENNMRELELLLDSFAMSGQRTAGTCEDKDKPLSCSVIETLRCTLTAYQNKLEDMSNESSHCASLEHYCFLQYLEKTTALCKKGTNELEVSEEKMCALRQDLKEAQDSLADANKELNHLHAKCADRETLIETLKMELQDVQQCWEKEQVRATESENEIQKLTRAYQKDMEEKLTFLHRLYQHLIAGCVLIKQPEGILDRFSWPELCVVLQENVDALISDLNRANEKISHLEYVCKNKSNTMKELQQSQEDAFNKMAEQMKAQESCWQNEKKYLEQQYSGLLGEVHARAQEYQETAEKNKEKIYVLEKSQEKLALETISVKKMLTQFQKEHSSLLAACALLAGALYPLYGRLCAMSSQRNLLQDQVNIYELANQKIRTLIHALSDDKENSQDEAKLKKRKSQGLIYVFRRAVIAVLAANRLKVLAQSCSTLFTWTNGLKEGIGIPVYVGESKGKRNLSSCEEEELDCVEALSWFASSNLLAAIISSVAELQDVVNKPGTKSWLSGKLLLSAAKNSFSKLMNKLDVIMEAVPLDHSKYFTYLEKDSLVQSLAHGLNKINTQALEAGLCDRVSSMKNIESLQKQIIEFTERLHTAEVERRSLRLQLTELKSDFSEVKKEADKAQSLQEQSNMLKQKLFTHERFESVCEELNNALHREHQAQLLLNEQAQQLQELNNKLELQSSEEADKTQVLSESVKSLSEATMELRRRDRFLRQQNRLLTQLEQDKRRLSESIRDAESALCTAAKDRELIISHMKAVEDTLHKVRDQALLPCTAAATNDFTLELPKLHLETFSEERLKGRPEAAAFQAVIQSFMEVYQLVVSRVAILVRETESLQLHIAALTPRLQTANLHESDLTNDKILHGADKHSTWTVLVAGLHMTCVCAS</sequence>
<accession>A0A803VVY1</accession>
<evidence type="ECO:0000313" key="2">
    <source>
        <dbReference type="Ensembl" id="ENSFALP00000026887.1"/>
    </source>
</evidence>
<dbReference type="Ensembl" id="ENSFALT00000040173.1">
    <property type="protein sequence ID" value="ENSFALP00000026887.1"/>
    <property type="gene ID" value="ENSFALG00000006548.2"/>
</dbReference>
<keyword evidence="3" id="KW-1185">Reference proteome</keyword>
<dbReference type="PANTHER" id="PTHR47899">
    <property type="entry name" value="COILED-COIL DOMAIN-CONTAINING PROTEIN 171"/>
    <property type="match status" value="1"/>
</dbReference>
<organism evidence="2 3">
    <name type="scientific">Ficedula albicollis</name>
    <name type="common">Collared flycatcher</name>
    <name type="synonym">Muscicapa albicollis</name>
    <dbReference type="NCBI Taxonomy" id="59894"/>
    <lineage>
        <taxon>Eukaryota</taxon>
        <taxon>Metazoa</taxon>
        <taxon>Chordata</taxon>
        <taxon>Craniata</taxon>
        <taxon>Vertebrata</taxon>
        <taxon>Euteleostomi</taxon>
        <taxon>Archelosauria</taxon>
        <taxon>Archosauria</taxon>
        <taxon>Dinosauria</taxon>
        <taxon>Saurischia</taxon>
        <taxon>Theropoda</taxon>
        <taxon>Coelurosauria</taxon>
        <taxon>Aves</taxon>
        <taxon>Neognathae</taxon>
        <taxon>Neoaves</taxon>
        <taxon>Telluraves</taxon>
        <taxon>Australaves</taxon>
        <taxon>Passeriformes</taxon>
        <taxon>Muscicapidae</taxon>
        <taxon>Ficedula</taxon>
    </lineage>
</organism>
<proteinExistence type="predicted"/>
<feature type="coiled-coil region" evidence="1">
    <location>
        <begin position="174"/>
        <end position="430"/>
    </location>
</feature>
<name>A0A803VVY1_FICAL</name>
<feature type="coiled-coil region" evidence="1">
    <location>
        <begin position="1012"/>
        <end position="1122"/>
    </location>
</feature>
<feature type="coiled-coil region" evidence="1">
    <location>
        <begin position="1147"/>
        <end position="1174"/>
    </location>
</feature>
<evidence type="ECO:0000313" key="3">
    <source>
        <dbReference type="Proteomes" id="UP000016665"/>
    </source>
</evidence>
<dbReference type="InterPro" id="IPR038820">
    <property type="entry name" value="CCDC171"/>
</dbReference>
<dbReference type="GeneTree" id="ENSGT00390000007924"/>
<evidence type="ECO:0000256" key="1">
    <source>
        <dbReference type="SAM" id="Coils"/>
    </source>
</evidence>
<reference evidence="2" key="1">
    <citation type="submission" date="2025-08" db="UniProtKB">
        <authorList>
            <consortium name="Ensembl"/>
        </authorList>
    </citation>
    <scope>IDENTIFICATION</scope>
</reference>
<protein>
    <submittedName>
        <fullName evidence="2">Coiled-coil domain containing 171</fullName>
    </submittedName>
</protein>
<reference evidence="2" key="2">
    <citation type="submission" date="2025-09" db="UniProtKB">
        <authorList>
            <consortium name="Ensembl"/>
        </authorList>
    </citation>
    <scope>IDENTIFICATION</scope>
</reference>
<gene>
    <name evidence="2" type="primary">CCDC171</name>
</gene>
<keyword evidence="1" id="KW-0175">Coiled coil</keyword>
<dbReference type="PANTHER" id="PTHR47899:SF1">
    <property type="entry name" value="COILED-COIL DOMAIN-CONTAINING PROTEIN 171"/>
    <property type="match status" value="1"/>
</dbReference>
<dbReference type="Proteomes" id="UP000016665">
    <property type="component" value="Unplaced"/>
</dbReference>